<dbReference type="EMBL" id="JAEAGR010000025">
    <property type="protein sequence ID" value="MBH1942522.1"/>
    <property type="molecule type" value="Genomic_DNA"/>
</dbReference>
<evidence type="ECO:0000259" key="13">
    <source>
        <dbReference type="Pfam" id="PF00291"/>
    </source>
</evidence>
<keyword evidence="15" id="KW-1185">Reference proteome</keyword>
<dbReference type="SUPFAM" id="SSF53686">
    <property type="entry name" value="Tryptophan synthase beta subunit-like PLP-dependent enzymes"/>
    <property type="match status" value="1"/>
</dbReference>
<dbReference type="FunFam" id="3.40.50.1100:FF:000006">
    <property type="entry name" value="Cysteine synthase"/>
    <property type="match status" value="1"/>
</dbReference>
<dbReference type="GO" id="GO:0004124">
    <property type="term" value="F:cysteine synthase activity"/>
    <property type="evidence" value="ECO:0007669"/>
    <property type="project" value="UniProtKB-UniRule"/>
</dbReference>
<feature type="binding site" evidence="10">
    <location>
        <begin position="177"/>
        <end position="181"/>
    </location>
    <ligand>
        <name>pyridoxal 5'-phosphate</name>
        <dbReference type="ChEBI" id="CHEBI:597326"/>
    </ligand>
</feature>
<evidence type="ECO:0000256" key="2">
    <source>
        <dbReference type="ARBA" id="ARBA00004962"/>
    </source>
</evidence>
<dbReference type="InterPro" id="IPR050214">
    <property type="entry name" value="Cys_Synth/Cystath_Beta-Synth"/>
</dbReference>
<dbReference type="UniPathway" id="UPA00136">
    <property type="reaction ID" value="UER00200"/>
</dbReference>
<gene>
    <name evidence="14" type="primary">cysK</name>
    <name evidence="14" type="ORF">I5677_16640</name>
</gene>
<dbReference type="CDD" id="cd01561">
    <property type="entry name" value="CBS_like"/>
    <property type="match status" value="1"/>
</dbReference>
<sequence length="302" mass="32284">MIAKSITELIGNTPIVKLNRLPFPESADVYAKLEYLNPGRSVKDRAALHMILEAEKQGLIKPGSTIIEPTSGNTGIGLSMVAAARGYKAIIIMPASASIERVKLMKAYGAEVILTPAEELMQGSINKAMELLAKIPDSFMPNQFQNMANPQAHKKTTAKEILEQMDGRLDVFVATAGTGGTISGVGEVLREHLPELKIYVVEAKNSPVIAGGKPGPHKIVGTGPGFIPDTLNTKIFDEIIHVTDEDAIETSKNLASKEGIFCGISAGAAVYAALVKAKEIGKGKRVLSMIPDTGERYISMNF</sequence>
<name>A0A8J7KY18_9FIRM</name>
<keyword evidence="5 12" id="KW-0028">Amino-acid biosynthesis</keyword>
<comment type="similarity">
    <text evidence="3 12">Belongs to the cysteine synthase/cystathionine beta-synthase family.</text>
</comment>
<feature type="domain" description="Tryptophan synthase beta chain-like PALP" evidence="13">
    <location>
        <begin position="6"/>
        <end position="292"/>
    </location>
</feature>
<evidence type="ECO:0000313" key="15">
    <source>
        <dbReference type="Proteomes" id="UP000623269"/>
    </source>
</evidence>
<feature type="binding site" evidence="10">
    <location>
        <position position="265"/>
    </location>
    <ligand>
        <name>pyridoxal 5'-phosphate</name>
        <dbReference type="ChEBI" id="CHEBI:597326"/>
    </ligand>
</feature>
<dbReference type="InterPro" id="IPR001926">
    <property type="entry name" value="TrpB-like_PALP"/>
</dbReference>
<evidence type="ECO:0000256" key="9">
    <source>
        <dbReference type="ARBA" id="ARBA00047931"/>
    </source>
</evidence>
<comment type="cofactor">
    <cofactor evidence="1 10 12">
        <name>pyridoxal 5'-phosphate</name>
        <dbReference type="ChEBI" id="CHEBI:597326"/>
    </cofactor>
</comment>
<dbReference type="GO" id="GO:0006535">
    <property type="term" value="P:cysteine biosynthetic process from serine"/>
    <property type="evidence" value="ECO:0007669"/>
    <property type="project" value="UniProtKB-UniRule"/>
</dbReference>
<dbReference type="Gene3D" id="3.40.50.1100">
    <property type="match status" value="2"/>
</dbReference>
<dbReference type="PANTHER" id="PTHR10314">
    <property type="entry name" value="CYSTATHIONINE BETA-SYNTHASE"/>
    <property type="match status" value="1"/>
</dbReference>
<dbReference type="NCBIfam" id="TIGR01136">
    <property type="entry name" value="cysKM"/>
    <property type="match status" value="1"/>
</dbReference>
<dbReference type="Proteomes" id="UP000623269">
    <property type="component" value="Unassembled WGS sequence"/>
</dbReference>
<dbReference type="InterPro" id="IPR005859">
    <property type="entry name" value="CysK"/>
</dbReference>
<evidence type="ECO:0000256" key="8">
    <source>
        <dbReference type="ARBA" id="ARBA00023192"/>
    </source>
</evidence>
<protein>
    <recommendedName>
        <fullName evidence="4 12">Cysteine synthase</fullName>
        <ecNumber evidence="4 12">2.5.1.47</ecNumber>
    </recommendedName>
</protein>
<evidence type="ECO:0000256" key="4">
    <source>
        <dbReference type="ARBA" id="ARBA00012681"/>
    </source>
</evidence>
<feature type="binding site" evidence="10">
    <location>
        <position position="73"/>
    </location>
    <ligand>
        <name>pyridoxal 5'-phosphate</name>
        <dbReference type="ChEBI" id="CHEBI:597326"/>
    </ligand>
</feature>
<comment type="catalytic activity">
    <reaction evidence="9 12">
        <text>O-acetyl-L-serine + hydrogen sulfide = L-cysteine + acetate</text>
        <dbReference type="Rhea" id="RHEA:14829"/>
        <dbReference type="ChEBI" id="CHEBI:29919"/>
        <dbReference type="ChEBI" id="CHEBI:30089"/>
        <dbReference type="ChEBI" id="CHEBI:35235"/>
        <dbReference type="ChEBI" id="CHEBI:58340"/>
        <dbReference type="EC" id="2.5.1.47"/>
    </reaction>
</comment>
<evidence type="ECO:0000256" key="6">
    <source>
        <dbReference type="ARBA" id="ARBA00022679"/>
    </source>
</evidence>
<evidence type="ECO:0000256" key="1">
    <source>
        <dbReference type="ARBA" id="ARBA00001933"/>
    </source>
</evidence>
<dbReference type="InterPro" id="IPR036052">
    <property type="entry name" value="TrpB-like_PALP_sf"/>
</dbReference>
<keyword evidence="7 10" id="KW-0663">Pyridoxal phosphate</keyword>
<dbReference type="RefSeq" id="WP_197662776.1">
    <property type="nucleotide sequence ID" value="NZ_JAEAGR010000025.1"/>
</dbReference>
<proteinExistence type="inferred from homology"/>
<feature type="modified residue" description="N6-(pyridoxal phosphate)lysine" evidence="11">
    <location>
        <position position="43"/>
    </location>
</feature>
<evidence type="ECO:0000256" key="3">
    <source>
        <dbReference type="ARBA" id="ARBA00007103"/>
    </source>
</evidence>
<keyword evidence="8 12" id="KW-0198">Cysteine biosynthesis</keyword>
<evidence type="ECO:0000256" key="12">
    <source>
        <dbReference type="RuleBase" id="RU003985"/>
    </source>
</evidence>
<keyword evidence="6 12" id="KW-0808">Transferase</keyword>
<evidence type="ECO:0000256" key="7">
    <source>
        <dbReference type="ARBA" id="ARBA00022898"/>
    </source>
</evidence>
<evidence type="ECO:0000313" key="14">
    <source>
        <dbReference type="EMBL" id="MBH1942522.1"/>
    </source>
</evidence>
<reference evidence="14" key="1">
    <citation type="submission" date="2020-12" db="EMBL/GenBank/DDBJ databases">
        <title>M. sibirica DSM 26468T genome.</title>
        <authorList>
            <person name="Thieme N."/>
            <person name="Rettenmaier R."/>
            <person name="Zverlov V."/>
            <person name="Liebl W."/>
        </authorList>
    </citation>
    <scope>NUCLEOTIDE SEQUENCE</scope>
    <source>
        <strain evidence="14">DSM 26468</strain>
    </source>
</reference>
<comment type="caution">
    <text evidence="14">The sequence shown here is derived from an EMBL/GenBank/DDBJ whole genome shotgun (WGS) entry which is preliminary data.</text>
</comment>
<dbReference type="AlphaFoldDB" id="A0A8J7KY18"/>
<dbReference type="InterPro" id="IPR001216">
    <property type="entry name" value="P-phosphate_BS"/>
</dbReference>
<dbReference type="NCBIfam" id="TIGR01139">
    <property type="entry name" value="cysK"/>
    <property type="match status" value="1"/>
</dbReference>
<dbReference type="InterPro" id="IPR005856">
    <property type="entry name" value="Cys_synth"/>
</dbReference>
<organism evidence="14 15">
    <name type="scientific">Mobilitalea sibirica</name>
    <dbReference type="NCBI Taxonomy" id="1462919"/>
    <lineage>
        <taxon>Bacteria</taxon>
        <taxon>Bacillati</taxon>
        <taxon>Bacillota</taxon>
        <taxon>Clostridia</taxon>
        <taxon>Lachnospirales</taxon>
        <taxon>Lachnospiraceae</taxon>
        <taxon>Mobilitalea</taxon>
    </lineage>
</organism>
<comment type="pathway">
    <text evidence="2">Amino-acid biosynthesis; L-cysteine biosynthesis; L-cysteine from L-serine: step 2/2.</text>
</comment>
<evidence type="ECO:0000256" key="5">
    <source>
        <dbReference type="ARBA" id="ARBA00022605"/>
    </source>
</evidence>
<dbReference type="PROSITE" id="PS00901">
    <property type="entry name" value="CYS_SYNTHASE"/>
    <property type="match status" value="1"/>
</dbReference>
<dbReference type="EC" id="2.5.1.47" evidence="4 12"/>
<accession>A0A8J7KY18</accession>
<dbReference type="Pfam" id="PF00291">
    <property type="entry name" value="PALP"/>
    <property type="match status" value="1"/>
</dbReference>
<evidence type="ECO:0000256" key="11">
    <source>
        <dbReference type="PIRSR" id="PIRSR605856-51"/>
    </source>
</evidence>
<evidence type="ECO:0000256" key="10">
    <source>
        <dbReference type="PIRSR" id="PIRSR605856-50"/>
    </source>
</evidence>